<dbReference type="Proteomes" id="UP001396334">
    <property type="component" value="Unassembled WGS sequence"/>
</dbReference>
<evidence type="ECO:0000313" key="2">
    <source>
        <dbReference type="Proteomes" id="UP001396334"/>
    </source>
</evidence>
<accession>A0ABR1ZV41</accession>
<proteinExistence type="predicted"/>
<keyword evidence="2" id="KW-1185">Reference proteome</keyword>
<protein>
    <recommendedName>
        <fullName evidence="3">DUF4283 domain-containing protein</fullName>
    </recommendedName>
</protein>
<reference evidence="1 2" key="1">
    <citation type="journal article" date="2024" name="G3 (Bethesda)">
        <title>Genome assembly of Hibiscus sabdariffa L. provides insights into metabolisms of medicinal natural products.</title>
        <authorList>
            <person name="Kim T."/>
        </authorList>
    </citation>
    <scope>NUCLEOTIDE SEQUENCE [LARGE SCALE GENOMIC DNA]</scope>
    <source>
        <strain evidence="1">TK-2024</strain>
        <tissue evidence="1">Old leaves</tissue>
    </source>
</reference>
<evidence type="ECO:0000313" key="1">
    <source>
        <dbReference type="EMBL" id="KAK8484534.1"/>
    </source>
</evidence>
<dbReference type="EMBL" id="JBBPBN010000563">
    <property type="protein sequence ID" value="KAK8484534.1"/>
    <property type="molecule type" value="Genomic_DNA"/>
</dbReference>
<comment type="caution">
    <text evidence="1">The sequence shown here is derived from an EMBL/GenBank/DDBJ whole genome shotgun (WGS) entry which is preliminary data.</text>
</comment>
<sequence length="261" mass="29000">MEVLSRCSIGRCGFSIMNSDLGDALRAENVGGVRVMQISGSSVFDWNEAESALVNHRVWISVFGVPIHVWASETFERLVAYWGSVIQVVEKTVEPSSFEKGNVLIETTSMDRIEECLELRIKDKSFPIRITKADTFLCGRRYYCVCKSHCSDSDNELGVQLPSKNGMEQDICGTEDREEALSQMSPAPNEITCGGMNEWMVREEGIPGEVISEMRLQGQTDEVSWRGNALWEGSPIVSIPPSPVLDADMDLVTVPIEEESP</sequence>
<gene>
    <name evidence="1" type="ORF">V6N11_027798</name>
</gene>
<name>A0ABR1ZV41_9ROSI</name>
<organism evidence="1 2">
    <name type="scientific">Hibiscus sabdariffa</name>
    <name type="common">roselle</name>
    <dbReference type="NCBI Taxonomy" id="183260"/>
    <lineage>
        <taxon>Eukaryota</taxon>
        <taxon>Viridiplantae</taxon>
        <taxon>Streptophyta</taxon>
        <taxon>Embryophyta</taxon>
        <taxon>Tracheophyta</taxon>
        <taxon>Spermatophyta</taxon>
        <taxon>Magnoliopsida</taxon>
        <taxon>eudicotyledons</taxon>
        <taxon>Gunneridae</taxon>
        <taxon>Pentapetalae</taxon>
        <taxon>rosids</taxon>
        <taxon>malvids</taxon>
        <taxon>Malvales</taxon>
        <taxon>Malvaceae</taxon>
        <taxon>Malvoideae</taxon>
        <taxon>Hibiscus</taxon>
    </lineage>
</organism>
<evidence type="ECO:0008006" key="3">
    <source>
        <dbReference type="Google" id="ProtNLM"/>
    </source>
</evidence>